<organism evidence="1 2">
    <name type="scientific">Brachionus plicatilis</name>
    <name type="common">Marine rotifer</name>
    <name type="synonym">Brachionus muelleri</name>
    <dbReference type="NCBI Taxonomy" id="10195"/>
    <lineage>
        <taxon>Eukaryota</taxon>
        <taxon>Metazoa</taxon>
        <taxon>Spiralia</taxon>
        <taxon>Gnathifera</taxon>
        <taxon>Rotifera</taxon>
        <taxon>Eurotatoria</taxon>
        <taxon>Monogononta</taxon>
        <taxon>Pseudotrocha</taxon>
        <taxon>Ploima</taxon>
        <taxon>Brachionidae</taxon>
        <taxon>Brachionus</taxon>
    </lineage>
</organism>
<accession>A0A3M7QXX0</accession>
<evidence type="ECO:0000313" key="1">
    <source>
        <dbReference type="EMBL" id="RNA16143.1"/>
    </source>
</evidence>
<name>A0A3M7QXX0_BRAPC</name>
<dbReference type="EMBL" id="REGN01004795">
    <property type="protein sequence ID" value="RNA16143.1"/>
    <property type="molecule type" value="Genomic_DNA"/>
</dbReference>
<gene>
    <name evidence="1" type="ORF">BpHYR1_045411</name>
</gene>
<evidence type="ECO:0000313" key="2">
    <source>
        <dbReference type="Proteomes" id="UP000276133"/>
    </source>
</evidence>
<keyword evidence="2" id="KW-1185">Reference proteome</keyword>
<protein>
    <submittedName>
        <fullName evidence="1">Uncharacterized protein</fullName>
    </submittedName>
</protein>
<dbReference type="AlphaFoldDB" id="A0A3M7QXX0"/>
<comment type="caution">
    <text evidence="1">The sequence shown here is derived from an EMBL/GenBank/DDBJ whole genome shotgun (WGS) entry which is preliminary data.</text>
</comment>
<dbReference type="Proteomes" id="UP000276133">
    <property type="component" value="Unassembled WGS sequence"/>
</dbReference>
<reference evidence="1 2" key="1">
    <citation type="journal article" date="2018" name="Sci. Rep.">
        <title>Genomic signatures of local adaptation to the degree of environmental predictability in rotifers.</title>
        <authorList>
            <person name="Franch-Gras L."/>
            <person name="Hahn C."/>
            <person name="Garcia-Roger E.M."/>
            <person name="Carmona M.J."/>
            <person name="Serra M."/>
            <person name="Gomez A."/>
        </authorList>
    </citation>
    <scope>NUCLEOTIDE SEQUENCE [LARGE SCALE GENOMIC DNA]</scope>
    <source>
        <strain evidence="1">HYR1</strain>
    </source>
</reference>
<proteinExistence type="predicted"/>
<sequence>MFRLFYRSRLFIPERKFDPCHKMSLRSIPLTNCVEQSKVLLSNRIESNECKLRRIINQVSSNVNNI</sequence>